<evidence type="ECO:0000256" key="1">
    <source>
        <dbReference type="SAM" id="MobiDB-lite"/>
    </source>
</evidence>
<accession>M1DP35</accession>
<dbReference type="InParanoid" id="M1DP35"/>
<dbReference type="Gramene" id="PGSC0003DMT400092103">
    <property type="protein sequence ID" value="PGSC0003DMT400092103"/>
    <property type="gene ID" value="PGSC0003DMG400041674"/>
</dbReference>
<proteinExistence type="predicted"/>
<organism evidence="2 3">
    <name type="scientific">Solanum tuberosum</name>
    <name type="common">Potato</name>
    <dbReference type="NCBI Taxonomy" id="4113"/>
    <lineage>
        <taxon>Eukaryota</taxon>
        <taxon>Viridiplantae</taxon>
        <taxon>Streptophyta</taxon>
        <taxon>Embryophyta</taxon>
        <taxon>Tracheophyta</taxon>
        <taxon>Spermatophyta</taxon>
        <taxon>Magnoliopsida</taxon>
        <taxon>eudicotyledons</taxon>
        <taxon>Gunneridae</taxon>
        <taxon>Pentapetalae</taxon>
        <taxon>asterids</taxon>
        <taxon>lamiids</taxon>
        <taxon>Solanales</taxon>
        <taxon>Solanaceae</taxon>
        <taxon>Solanoideae</taxon>
        <taxon>Solaneae</taxon>
        <taxon>Solanum</taxon>
    </lineage>
</organism>
<dbReference type="PaxDb" id="4113-PGSC0003DMT400092103"/>
<feature type="compositionally biased region" description="Polar residues" evidence="1">
    <location>
        <begin position="165"/>
        <end position="177"/>
    </location>
</feature>
<dbReference type="EnsemblPlants" id="PGSC0003DMT400092103">
    <property type="protein sequence ID" value="PGSC0003DMT400092103"/>
    <property type="gene ID" value="PGSC0003DMG400041674"/>
</dbReference>
<name>M1DP35_SOLTU</name>
<reference evidence="2" key="2">
    <citation type="submission" date="2015-06" db="UniProtKB">
        <authorList>
            <consortium name="EnsemblPlants"/>
        </authorList>
    </citation>
    <scope>IDENTIFICATION</scope>
    <source>
        <strain evidence="2">DM1-3 516 R44</strain>
    </source>
</reference>
<feature type="region of interest" description="Disordered" evidence="1">
    <location>
        <begin position="160"/>
        <end position="184"/>
    </location>
</feature>
<dbReference type="AlphaFoldDB" id="M1DP35"/>
<sequence length="184" mass="20687">MVDLVNRNVGKAASRVRDFTTMNPPKFHGSKVEEDPQNFIDEVSKIEDEKLKKKSREVRRAKTDNGNFSHVRYNGHGRPKIRQWFSCQGSSNNSPKFNKDWSSNPKPQGGNCGGFALARFTCAKCGKKHDGNCRACTDGCFSCEKSGHKMRDYSMLMAKGREGKQATSNGSSSSFPRQNRFYAF</sequence>
<dbReference type="Proteomes" id="UP000011115">
    <property type="component" value="Unassembled WGS sequence"/>
</dbReference>
<keyword evidence="3" id="KW-1185">Reference proteome</keyword>
<reference evidence="3" key="1">
    <citation type="journal article" date="2011" name="Nature">
        <title>Genome sequence and analysis of the tuber crop potato.</title>
        <authorList>
            <consortium name="The Potato Genome Sequencing Consortium"/>
        </authorList>
    </citation>
    <scope>NUCLEOTIDE SEQUENCE [LARGE SCALE GENOMIC DNA]</scope>
    <source>
        <strain evidence="3">cv. DM1-3 516 R44</strain>
    </source>
</reference>
<protein>
    <submittedName>
        <fullName evidence="2">Gag-pol polyprotein</fullName>
    </submittedName>
</protein>
<evidence type="ECO:0000313" key="2">
    <source>
        <dbReference type="EnsemblPlants" id="PGSC0003DMT400092103"/>
    </source>
</evidence>
<dbReference type="HOGENOM" id="CLU_043741_3_1_1"/>
<evidence type="ECO:0000313" key="3">
    <source>
        <dbReference type="Proteomes" id="UP000011115"/>
    </source>
</evidence>